<dbReference type="RefSeq" id="WP_035932625.1">
    <property type="nucleotide sequence ID" value="NZ_JAAC01000033.1"/>
</dbReference>
<reference evidence="2 3" key="1">
    <citation type="submission" date="2014-01" db="EMBL/GenBank/DDBJ databases">
        <title>Comparative genomics of Fusobacterium necrophorum wild isolates.</title>
        <authorList>
            <person name="Kittichotirat W."/>
            <person name="Bumgarner R.E."/>
            <person name="Lawrence P."/>
        </authorList>
    </citation>
    <scope>NUCLEOTIDE SEQUENCE [LARGE SCALE GENOMIC DNA]</scope>
    <source>
        <strain evidence="2 3">BL</strain>
    </source>
</reference>
<dbReference type="Proteomes" id="UP000027473">
    <property type="component" value="Unassembled WGS sequence"/>
</dbReference>
<gene>
    <name evidence="2" type="ORF">FUSO3_02555</name>
</gene>
<dbReference type="Pfam" id="PF24691">
    <property type="entry name" value="TreTu_C"/>
    <property type="match status" value="1"/>
</dbReference>
<name>A0AB73BXY3_9FUSO</name>
<dbReference type="InterPro" id="IPR057938">
    <property type="entry name" value="TreTu_C"/>
</dbReference>
<dbReference type="AlphaFoldDB" id="A0AB73BXY3"/>
<evidence type="ECO:0000259" key="1">
    <source>
        <dbReference type="Pfam" id="PF24691"/>
    </source>
</evidence>
<feature type="domain" description="TreTu toxin C-terminal" evidence="1">
    <location>
        <begin position="1"/>
        <end position="93"/>
    </location>
</feature>
<evidence type="ECO:0000313" key="3">
    <source>
        <dbReference type="Proteomes" id="UP000027473"/>
    </source>
</evidence>
<proteinExistence type="predicted"/>
<comment type="caution">
    <text evidence="2">The sequence shown here is derived from an EMBL/GenBank/DDBJ whole genome shotgun (WGS) entry which is preliminary data.</text>
</comment>
<organism evidence="2 3">
    <name type="scientific">Fusobacterium necrophorum BL</name>
    <dbReference type="NCBI Taxonomy" id="1441732"/>
    <lineage>
        <taxon>Bacteria</taxon>
        <taxon>Fusobacteriati</taxon>
        <taxon>Fusobacteriota</taxon>
        <taxon>Fusobacteriia</taxon>
        <taxon>Fusobacteriales</taxon>
        <taxon>Fusobacteriaceae</taxon>
        <taxon>Fusobacterium</taxon>
    </lineage>
</organism>
<sequence length="98" mass="10800">MSESEYKKMLETGKVQMSDGGITHVTNPADINAFKAAKKGSIYVEFDVETNVINNGGKKEWGIISGPNSPIYKLNRKKGLPGIEKMPDAFNIEVKVKK</sequence>
<accession>A0AB73BXY3</accession>
<protein>
    <recommendedName>
        <fullName evidence="1">TreTu toxin C-terminal domain-containing protein</fullName>
    </recommendedName>
</protein>
<dbReference type="EMBL" id="JAAC01000033">
    <property type="protein sequence ID" value="KDE64576.1"/>
    <property type="molecule type" value="Genomic_DNA"/>
</dbReference>
<evidence type="ECO:0000313" key="2">
    <source>
        <dbReference type="EMBL" id="KDE64576.1"/>
    </source>
</evidence>